<reference evidence="2 3" key="1">
    <citation type="journal article" date="2020" name="Microorganisms">
        <title>New Insight into Antimicrobial Compounds from Food and Marine-Sourced Carnobacterium Species through Phenotype and Genome Analyses.</title>
        <authorList>
            <person name="Begrem S."/>
            <person name="Ivaniuk F."/>
            <person name="Gigout-Chevalier F."/>
            <person name="Kolypczuk L."/>
            <person name="Bonnetot S."/>
            <person name="Leroi F."/>
            <person name="Grovel O."/>
            <person name="Delbarre-Ladrat C."/>
            <person name="Passerini D."/>
        </authorList>
    </citation>
    <scope>NUCLEOTIDE SEQUENCE [LARGE SCALE GENOMIC DNA]</scope>
    <source>
        <strain evidence="2 3">MIP2551</strain>
    </source>
</reference>
<feature type="transmembrane region" description="Helical" evidence="1">
    <location>
        <begin position="111"/>
        <end position="129"/>
    </location>
</feature>
<dbReference type="InterPro" id="IPR006938">
    <property type="entry name" value="DUF624"/>
</dbReference>
<evidence type="ECO:0000313" key="3">
    <source>
        <dbReference type="Proteomes" id="UP000638836"/>
    </source>
</evidence>
<keyword evidence="1" id="KW-0472">Membrane</keyword>
<dbReference type="EMBL" id="WNJQ01000001">
    <property type="protein sequence ID" value="MBC9824539.1"/>
    <property type="molecule type" value="Genomic_DNA"/>
</dbReference>
<name>A0ABR7T962_9LACT</name>
<feature type="transmembrane region" description="Helical" evidence="1">
    <location>
        <begin position="141"/>
        <end position="169"/>
    </location>
</feature>
<dbReference type="Proteomes" id="UP000638836">
    <property type="component" value="Unassembled WGS sequence"/>
</dbReference>
<organism evidence="2 3">
    <name type="scientific">Carnobacterium inhibens</name>
    <dbReference type="NCBI Taxonomy" id="147709"/>
    <lineage>
        <taxon>Bacteria</taxon>
        <taxon>Bacillati</taxon>
        <taxon>Bacillota</taxon>
        <taxon>Bacilli</taxon>
        <taxon>Lactobacillales</taxon>
        <taxon>Carnobacteriaceae</taxon>
        <taxon>Carnobacterium</taxon>
    </lineage>
</organism>
<proteinExistence type="predicted"/>
<protein>
    <submittedName>
        <fullName evidence="2">DUF624 domain-containing protein</fullName>
    </submittedName>
</protein>
<feature type="transmembrane region" description="Helical" evidence="1">
    <location>
        <begin position="20"/>
        <end position="45"/>
    </location>
</feature>
<keyword evidence="3" id="KW-1185">Reference proteome</keyword>
<feature type="transmembrane region" description="Helical" evidence="1">
    <location>
        <begin position="72"/>
        <end position="91"/>
    </location>
</feature>
<dbReference type="Pfam" id="PF04854">
    <property type="entry name" value="DUF624"/>
    <property type="match status" value="1"/>
</dbReference>
<accession>A0ABR7T962</accession>
<feature type="transmembrane region" description="Helical" evidence="1">
    <location>
        <begin position="175"/>
        <end position="193"/>
    </location>
</feature>
<dbReference type="RefSeq" id="WP_187948493.1">
    <property type="nucleotide sequence ID" value="NZ_WNJQ01000001.1"/>
</dbReference>
<sequence>MKKFDLTNSVVEGTEWFSRLAIVNLIWLLFSLPIITLIPATDALFQVTNDWSNGKTNKSLFRTFMYYFKQNFWSSFKIGLPVCIIMFILFLDSWFLNTQMTATAGIQIYKYALYTFGILFGLTSLYSCPLSKKVNVSVSRLFLTGMVLMVSQPLISLLLLISIIVMAIVLLKWPALAFFFSVSVLAWLATLAMEKAYKKTANNTVKE</sequence>
<comment type="caution">
    <text evidence="2">The sequence shown here is derived from an EMBL/GenBank/DDBJ whole genome shotgun (WGS) entry which is preliminary data.</text>
</comment>
<evidence type="ECO:0000256" key="1">
    <source>
        <dbReference type="SAM" id="Phobius"/>
    </source>
</evidence>
<evidence type="ECO:0000313" key="2">
    <source>
        <dbReference type="EMBL" id="MBC9824539.1"/>
    </source>
</evidence>
<keyword evidence="1" id="KW-0812">Transmembrane</keyword>
<gene>
    <name evidence="2" type="ORF">GLO26_01680</name>
</gene>
<keyword evidence="1" id="KW-1133">Transmembrane helix</keyword>